<reference evidence="2" key="1">
    <citation type="submission" date="2021-03" db="EMBL/GenBank/DDBJ databases">
        <authorList>
            <person name="Kanchanasin P."/>
            <person name="Saeng-In P."/>
            <person name="Phongsopitanun W."/>
            <person name="Yuki M."/>
            <person name="Kudo T."/>
            <person name="Ohkuma M."/>
            <person name="Tanasupawat S."/>
        </authorList>
    </citation>
    <scope>NUCLEOTIDE SEQUENCE</scope>
    <source>
        <strain evidence="2">GKU 128</strain>
    </source>
</reference>
<dbReference type="GO" id="GO:0010181">
    <property type="term" value="F:FMN binding"/>
    <property type="evidence" value="ECO:0007669"/>
    <property type="project" value="TreeGrafter"/>
</dbReference>
<keyword evidence="3" id="KW-1185">Reference proteome</keyword>
<dbReference type="GO" id="GO:0006783">
    <property type="term" value="P:heme biosynthetic process"/>
    <property type="evidence" value="ECO:0007669"/>
    <property type="project" value="TreeGrafter"/>
</dbReference>
<name>A0A939PD98_9ACTN</name>
<evidence type="ECO:0000313" key="2">
    <source>
        <dbReference type="EMBL" id="MBO2447948.1"/>
    </source>
</evidence>
<dbReference type="EMBL" id="JAGEOJ010000004">
    <property type="protein sequence ID" value="MBO2447948.1"/>
    <property type="molecule type" value="Genomic_DNA"/>
</dbReference>
<protein>
    <submittedName>
        <fullName evidence="2">Flavodoxin domain-containing protein</fullName>
    </submittedName>
</protein>
<dbReference type="Pfam" id="PF12724">
    <property type="entry name" value="Flavodoxin_5"/>
    <property type="match status" value="1"/>
</dbReference>
<sequence>MTILVGYASAHGSTRGIAERIAAKLAGSGHDAEVQNLCQIDRLSEYDAYVLGSAVHNRAWLIEATETVMAGREMLRHRPVWLFSVGMPAALRGPWRVFADKEEPMVSARLREAIAPREHRLFSGVFRPEHISFFGRVLFRAMGCRYGDYRDWEAIDAWAEAIARQITAENPRPRTGGVGPA</sequence>
<dbReference type="PANTHER" id="PTHR38030">
    <property type="entry name" value="PROTOPORPHYRINOGEN IX DEHYDROGENASE [MENAQUINONE]"/>
    <property type="match status" value="1"/>
</dbReference>
<gene>
    <name evidence="2" type="ORF">J4573_12660</name>
</gene>
<dbReference type="InterPro" id="IPR052200">
    <property type="entry name" value="Protoporphyrinogen_IX_DH"/>
</dbReference>
<evidence type="ECO:0000313" key="3">
    <source>
        <dbReference type="Proteomes" id="UP000669179"/>
    </source>
</evidence>
<dbReference type="InterPro" id="IPR029039">
    <property type="entry name" value="Flavoprotein-like_sf"/>
</dbReference>
<dbReference type="RefSeq" id="WP_208255580.1">
    <property type="nucleotide sequence ID" value="NZ_JAGEOJ010000004.1"/>
</dbReference>
<dbReference type="Gene3D" id="3.40.50.360">
    <property type="match status" value="1"/>
</dbReference>
<feature type="domain" description="Flavodoxin" evidence="1">
    <location>
        <begin position="4"/>
        <end position="141"/>
    </location>
</feature>
<dbReference type="Proteomes" id="UP000669179">
    <property type="component" value="Unassembled WGS sequence"/>
</dbReference>
<dbReference type="PANTHER" id="PTHR38030:SF2">
    <property type="entry name" value="PROTOPORPHYRINOGEN IX DEHYDROGENASE [QUINONE]"/>
    <property type="match status" value="1"/>
</dbReference>
<dbReference type="InterPro" id="IPR026816">
    <property type="entry name" value="Flavodoxin_dom"/>
</dbReference>
<evidence type="ECO:0000259" key="1">
    <source>
        <dbReference type="Pfam" id="PF12724"/>
    </source>
</evidence>
<dbReference type="SUPFAM" id="SSF52218">
    <property type="entry name" value="Flavoproteins"/>
    <property type="match status" value="1"/>
</dbReference>
<dbReference type="GO" id="GO:0070819">
    <property type="term" value="F:menaquinone-dependent protoporphyrinogen oxidase activity"/>
    <property type="evidence" value="ECO:0007669"/>
    <property type="project" value="TreeGrafter"/>
</dbReference>
<organism evidence="2 3">
    <name type="scientific">Actinomadura barringtoniae</name>
    <dbReference type="NCBI Taxonomy" id="1427535"/>
    <lineage>
        <taxon>Bacteria</taxon>
        <taxon>Bacillati</taxon>
        <taxon>Actinomycetota</taxon>
        <taxon>Actinomycetes</taxon>
        <taxon>Streptosporangiales</taxon>
        <taxon>Thermomonosporaceae</taxon>
        <taxon>Actinomadura</taxon>
    </lineage>
</organism>
<dbReference type="AlphaFoldDB" id="A0A939PD98"/>
<accession>A0A939PD98</accession>
<proteinExistence type="predicted"/>
<comment type="caution">
    <text evidence="2">The sequence shown here is derived from an EMBL/GenBank/DDBJ whole genome shotgun (WGS) entry which is preliminary data.</text>
</comment>